<feature type="non-terminal residue" evidence="1">
    <location>
        <position position="1"/>
    </location>
</feature>
<evidence type="ECO:0000313" key="2">
    <source>
        <dbReference type="Proteomes" id="UP000789920"/>
    </source>
</evidence>
<gene>
    <name evidence="1" type="ORF">RPERSI_LOCUS12062</name>
</gene>
<organism evidence="1 2">
    <name type="scientific">Racocetra persica</name>
    <dbReference type="NCBI Taxonomy" id="160502"/>
    <lineage>
        <taxon>Eukaryota</taxon>
        <taxon>Fungi</taxon>
        <taxon>Fungi incertae sedis</taxon>
        <taxon>Mucoromycota</taxon>
        <taxon>Glomeromycotina</taxon>
        <taxon>Glomeromycetes</taxon>
        <taxon>Diversisporales</taxon>
        <taxon>Gigasporaceae</taxon>
        <taxon>Racocetra</taxon>
    </lineage>
</organism>
<accession>A0ACA9Q5K8</accession>
<reference evidence="1" key="1">
    <citation type="submission" date="2021-06" db="EMBL/GenBank/DDBJ databases">
        <authorList>
            <person name="Kallberg Y."/>
            <person name="Tangrot J."/>
            <person name="Rosling A."/>
        </authorList>
    </citation>
    <scope>NUCLEOTIDE SEQUENCE</scope>
    <source>
        <strain evidence="1">MA461A</strain>
    </source>
</reference>
<dbReference type="EMBL" id="CAJVQC010025464">
    <property type="protein sequence ID" value="CAG8730013.1"/>
    <property type="molecule type" value="Genomic_DNA"/>
</dbReference>
<name>A0ACA9Q5K8_9GLOM</name>
<dbReference type="Proteomes" id="UP000789920">
    <property type="component" value="Unassembled WGS sequence"/>
</dbReference>
<evidence type="ECO:0000313" key="1">
    <source>
        <dbReference type="EMBL" id="CAG8730013.1"/>
    </source>
</evidence>
<proteinExistence type="predicted"/>
<protein>
    <submittedName>
        <fullName evidence="1">1472_t:CDS:1</fullName>
    </submittedName>
</protein>
<comment type="caution">
    <text evidence="1">The sequence shown here is derived from an EMBL/GenBank/DDBJ whole genome shotgun (WGS) entry which is preliminary data.</text>
</comment>
<keyword evidence="2" id="KW-1185">Reference proteome</keyword>
<sequence length="87" mass="9824">LNGKMATYVTMTAPITLDDAISYTKKVEAGEYYGQTAQQVLQRVKSKIENLVKKMSEMIINYANIVNSVAQSKSWSQRKGNQYNQTN</sequence>